<dbReference type="InterPro" id="IPR023996">
    <property type="entry name" value="TonB-dep_OMP_SusC/RagA"/>
</dbReference>
<reference evidence="9" key="1">
    <citation type="submission" date="2022-11" db="EMBL/GenBank/DDBJ databases">
        <title>Marilongibacter aestuarii gen. nov., sp. nov., isolated from tidal flat sediment.</title>
        <authorList>
            <person name="Jiayan W."/>
        </authorList>
    </citation>
    <scope>NUCLEOTIDE SEQUENCE</scope>
    <source>
        <strain evidence="9">Z1-6</strain>
    </source>
</reference>
<dbReference type="NCBIfam" id="TIGR04057">
    <property type="entry name" value="SusC_RagA_signa"/>
    <property type="match status" value="1"/>
</dbReference>
<dbReference type="GO" id="GO:0009279">
    <property type="term" value="C:cell outer membrane"/>
    <property type="evidence" value="ECO:0007669"/>
    <property type="project" value="UniProtKB-SubCell"/>
</dbReference>
<keyword evidence="2 7" id="KW-0813">Transport</keyword>
<dbReference type="Pfam" id="PF07715">
    <property type="entry name" value="Plug"/>
    <property type="match status" value="1"/>
</dbReference>
<keyword evidence="9" id="KW-0675">Receptor</keyword>
<keyword evidence="10" id="KW-1185">Reference proteome</keyword>
<evidence type="ECO:0000313" key="10">
    <source>
        <dbReference type="Proteomes" id="UP001145087"/>
    </source>
</evidence>
<dbReference type="RefSeq" id="WP_343335270.1">
    <property type="nucleotide sequence ID" value="NZ_JAPOHD010000065.1"/>
</dbReference>
<dbReference type="Gene3D" id="2.170.130.10">
    <property type="entry name" value="TonB-dependent receptor, plug domain"/>
    <property type="match status" value="1"/>
</dbReference>
<evidence type="ECO:0000256" key="1">
    <source>
        <dbReference type="ARBA" id="ARBA00004571"/>
    </source>
</evidence>
<keyword evidence="6 7" id="KW-0998">Cell outer membrane</keyword>
<comment type="subcellular location">
    <subcellularLocation>
        <location evidence="1 7">Cell outer membrane</location>
        <topology evidence="1 7">Multi-pass membrane protein</topology>
    </subcellularLocation>
</comment>
<dbReference type="InterPro" id="IPR008969">
    <property type="entry name" value="CarboxyPept-like_regulatory"/>
</dbReference>
<evidence type="ECO:0000256" key="6">
    <source>
        <dbReference type="ARBA" id="ARBA00023237"/>
    </source>
</evidence>
<evidence type="ECO:0000256" key="5">
    <source>
        <dbReference type="ARBA" id="ARBA00023136"/>
    </source>
</evidence>
<dbReference type="NCBIfam" id="TIGR04056">
    <property type="entry name" value="OMP_RagA_SusC"/>
    <property type="match status" value="1"/>
</dbReference>
<dbReference type="SUPFAM" id="SSF49464">
    <property type="entry name" value="Carboxypeptidase regulatory domain-like"/>
    <property type="match status" value="1"/>
</dbReference>
<keyword evidence="3 7" id="KW-1134">Transmembrane beta strand</keyword>
<gene>
    <name evidence="9" type="ORF">OU798_21540</name>
</gene>
<keyword evidence="5 7" id="KW-0472">Membrane</keyword>
<dbReference type="EMBL" id="JAPOHD010000065">
    <property type="protein sequence ID" value="MCY1722945.1"/>
    <property type="molecule type" value="Genomic_DNA"/>
</dbReference>
<evidence type="ECO:0000256" key="7">
    <source>
        <dbReference type="PROSITE-ProRule" id="PRU01360"/>
    </source>
</evidence>
<dbReference type="PROSITE" id="PS52016">
    <property type="entry name" value="TONB_DEPENDENT_REC_3"/>
    <property type="match status" value="1"/>
</dbReference>
<dbReference type="InterPro" id="IPR023997">
    <property type="entry name" value="TonB-dep_OMP_SusC/RagA_CS"/>
</dbReference>
<dbReference type="Gene3D" id="2.60.40.1120">
    <property type="entry name" value="Carboxypeptidase-like, regulatory domain"/>
    <property type="match status" value="1"/>
</dbReference>
<evidence type="ECO:0000256" key="4">
    <source>
        <dbReference type="ARBA" id="ARBA00022692"/>
    </source>
</evidence>
<evidence type="ECO:0000313" key="9">
    <source>
        <dbReference type="EMBL" id="MCY1722945.1"/>
    </source>
</evidence>
<dbReference type="SUPFAM" id="SSF56935">
    <property type="entry name" value="Porins"/>
    <property type="match status" value="1"/>
</dbReference>
<name>A0A9X3FGV1_9BACT</name>
<dbReference type="Proteomes" id="UP001145087">
    <property type="component" value="Unassembled WGS sequence"/>
</dbReference>
<dbReference type="AlphaFoldDB" id="A0A9X3FGV1"/>
<proteinExistence type="inferred from homology"/>
<dbReference type="Pfam" id="PF13715">
    <property type="entry name" value="CarbopepD_reg_2"/>
    <property type="match status" value="1"/>
</dbReference>
<evidence type="ECO:0000256" key="2">
    <source>
        <dbReference type="ARBA" id="ARBA00022448"/>
    </source>
</evidence>
<dbReference type="InterPro" id="IPR036942">
    <property type="entry name" value="Beta-barrel_TonB_sf"/>
</dbReference>
<dbReference type="InterPro" id="IPR012910">
    <property type="entry name" value="Plug_dom"/>
</dbReference>
<dbReference type="InterPro" id="IPR037066">
    <property type="entry name" value="Plug_dom_sf"/>
</dbReference>
<protein>
    <submittedName>
        <fullName evidence="9">TonB-dependent receptor</fullName>
    </submittedName>
</protein>
<feature type="domain" description="TonB-dependent receptor plug" evidence="8">
    <location>
        <begin position="142"/>
        <end position="244"/>
    </location>
</feature>
<comment type="caution">
    <text evidence="9">The sequence shown here is derived from an EMBL/GenBank/DDBJ whole genome shotgun (WGS) entry which is preliminary data.</text>
</comment>
<sequence>MKQKLSKRKFLWNFSEFKVMLSSLIAMTFILSSALYSSANGAQGDQKKTVTGTVISTADNLPIIGASVVIEGTTLGTVTNFDGEFTLEAEASDVLIISFIGYTQQRITVGNQTQFTINLEENVTDLEEVVVVGYGVQKKKLVTGATVQVSGDDLQKMSTGSPLAALQSQTPGVNITQNSGQPGEGFKVNIRGIGTTGDSNPLYVIDGVAGGDINTLNPSDIESIDVLKDAASSAIYGARAANGVILVTTKKGKSGQMQVSYDGFYGIQNPYKVPATLNAQEYMTILNEVNFNDGIAPYDWATMIPGIYNQVQNGWQGTNWLKEIENTNAPTQNHAFNLTGGSEASTFSLGISYMNQEGIYGAPVEPNYERYTVRLNSEHIILKKDGRDIIKFGENLNYSHSQKMGIGIGNIYWNDIHNMISASPLIPVYNESGDFWAREDMKNSGLETLSSGMANPIASMYYNRGQNISMNHNLNMNGYFEVSPIENLVYRSSFGYRMNASSYRSYTPAYELSSTAINTIDKVSQNMSMGYSWTWENTVAYSHRLNEHSFSALIGQSIEKWGMGENLSATGGNSIFSDFDHAWLDNTPTYTAGVTTWGSSPWGEGGIASFFGRLNYNYKETYMLSLVMRADGSANFAKGNRWGYFPSVSAGWVMTNESFMDNNTDFLDFLKLRASWGQNGNANIDNFQYLATVAFDDKNAYSFGNAKTSQAVGGYADILPNPDITWETSEQLNLGVDARFIDSRLGLALDYYIKTTRDWLVVAPQLASYGTGAPWINGGDVENKGFEIALGWNDKAGDFSYGVNLNLTHNKNEVTRIANSEGIIHGEENVLSQGTTEMYRAEVGKPIGYFWGYKTAGVFQNADEIEAYRAAGGAFLQDDPQPGDLIFVDTNGDGEITIDDKVEIGNPHPDFTMGLSFNVSYKGWDLSVTTNGAFGHQIAKSYRSFADTKEQNYTTDIFGRWHGEGTSNKLPRLTSGSRTNWQEISDIYIEDAGFLKIQNITVGYDFKKLFENIPFGQARLYFTAQNLYTFTNYSGQDPEIGYGYGEGWVSGIDLGFYPSPRTYLVGVNLKF</sequence>
<comment type="similarity">
    <text evidence="7">Belongs to the TonB-dependent receptor family.</text>
</comment>
<evidence type="ECO:0000256" key="3">
    <source>
        <dbReference type="ARBA" id="ARBA00022452"/>
    </source>
</evidence>
<organism evidence="9 10">
    <name type="scientific">Draconibacterium aestuarii</name>
    <dbReference type="NCBI Taxonomy" id="2998507"/>
    <lineage>
        <taxon>Bacteria</taxon>
        <taxon>Pseudomonadati</taxon>
        <taxon>Bacteroidota</taxon>
        <taxon>Bacteroidia</taxon>
        <taxon>Marinilabiliales</taxon>
        <taxon>Prolixibacteraceae</taxon>
        <taxon>Draconibacterium</taxon>
    </lineage>
</organism>
<dbReference type="Gene3D" id="2.40.170.20">
    <property type="entry name" value="TonB-dependent receptor, beta-barrel domain"/>
    <property type="match status" value="1"/>
</dbReference>
<dbReference type="InterPro" id="IPR039426">
    <property type="entry name" value="TonB-dep_rcpt-like"/>
</dbReference>
<accession>A0A9X3FGV1</accession>
<keyword evidence="4 7" id="KW-0812">Transmembrane</keyword>
<evidence type="ECO:0000259" key="8">
    <source>
        <dbReference type="Pfam" id="PF07715"/>
    </source>
</evidence>